<sequence length="280" mass="30676">MNISKSEWSVALFLCTIAAAAASAYAGHSVVATVLAETGLEEVQRVESILFAATFSCLIVALLAGLFWILPMVRQQAREQGKLHSLAGLLRQRSQDFERAALTDPLTGMNNRRFFDESLRQYLLEFDRIGRPLGLMLIDLDHFKAINDTHGHDVGDLVLKSVATCLFECTRYHDIVARVGGEEFAVVAPNMSAMEFQRFADQIREAISMSTIEVGNVSLRITASIGLAVSNAGDENAALLKRADLALYRAKQSGRNRVHAHSDGLIPIGAEQIRPYSVSS</sequence>
<dbReference type="InterPro" id="IPR050469">
    <property type="entry name" value="Diguanylate_Cyclase"/>
</dbReference>
<evidence type="ECO:0000259" key="2">
    <source>
        <dbReference type="PROSITE" id="PS50887"/>
    </source>
</evidence>
<dbReference type="SMART" id="SM00267">
    <property type="entry name" value="GGDEF"/>
    <property type="match status" value="1"/>
</dbReference>
<reference evidence="3" key="1">
    <citation type="journal article" date="2015" name="Nature">
        <title>Complex archaea that bridge the gap between prokaryotes and eukaryotes.</title>
        <authorList>
            <person name="Spang A."/>
            <person name="Saw J.H."/>
            <person name="Jorgensen S.L."/>
            <person name="Zaremba-Niedzwiedzka K."/>
            <person name="Martijn J."/>
            <person name="Lind A.E."/>
            <person name="van Eijk R."/>
            <person name="Schleper C."/>
            <person name="Guy L."/>
            <person name="Ettema T.J."/>
        </authorList>
    </citation>
    <scope>NUCLEOTIDE SEQUENCE</scope>
</reference>
<protein>
    <recommendedName>
        <fullName evidence="2">GGDEF domain-containing protein</fullName>
    </recommendedName>
</protein>
<feature type="domain" description="GGDEF" evidence="2">
    <location>
        <begin position="131"/>
        <end position="263"/>
    </location>
</feature>
<dbReference type="Gene3D" id="3.30.70.270">
    <property type="match status" value="1"/>
</dbReference>
<keyword evidence="1" id="KW-0472">Membrane</keyword>
<comment type="caution">
    <text evidence="3">The sequence shown here is derived from an EMBL/GenBank/DDBJ whole genome shotgun (WGS) entry which is preliminary data.</text>
</comment>
<evidence type="ECO:0000256" key="1">
    <source>
        <dbReference type="SAM" id="Phobius"/>
    </source>
</evidence>
<dbReference type="InterPro" id="IPR043128">
    <property type="entry name" value="Rev_trsase/Diguanyl_cyclase"/>
</dbReference>
<dbReference type="CDD" id="cd01949">
    <property type="entry name" value="GGDEF"/>
    <property type="match status" value="1"/>
</dbReference>
<keyword evidence="1" id="KW-0812">Transmembrane</keyword>
<dbReference type="GO" id="GO:0052621">
    <property type="term" value="F:diguanylate cyclase activity"/>
    <property type="evidence" value="ECO:0007669"/>
    <property type="project" value="TreeGrafter"/>
</dbReference>
<dbReference type="NCBIfam" id="TIGR00254">
    <property type="entry name" value="GGDEF"/>
    <property type="match status" value="1"/>
</dbReference>
<dbReference type="GO" id="GO:0005886">
    <property type="term" value="C:plasma membrane"/>
    <property type="evidence" value="ECO:0007669"/>
    <property type="project" value="TreeGrafter"/>
</dbReference>
<keyword evidence="1" id="KW-1133">Transmembrane helix</keyword>
<dbReference type="GO" id="GO:1902201">
    <property type="term" value="P:negative regulation of bacterial-type flagellum-dependent cell motility"/>
    <property type="evidence" value="ECO:0007669"/>
    <property type="project" value="TreeGrafter"/>
</dbReference>
<dbReference type="SUPFAM" id="SSF55073">
    <property type="entry name" value="Nucleotide cyclase"/>
    <property type="match status" value="1"/>
</dbReference>
<dbReference type="PROSITE" id="PS50887">
    <property type="entry name" value="GGDEF"/>
    <property type="match status" value="1"/>
</dbReference>
<dbReference type="PANTHER" id="PTHR45138:SF9">
    <property type="entry name" value="DIGUANYLATE CYCLASE DGCM-RELATED"/>
    <property type="match status" value="1"/>
</dbReference>
<proteinExistence type="predicted"/>
<organism evidence="3">
    <name type="scientific">marine sediment metagenome</name>
    <dbReference type="NCBI Taxonomy" id="412755"/>
    <lineage>
        <taxon>unclassified sequences</taxon>
        <taxon>metagenomes</taxon>
        <taxon>ecological metagenomes</taxon>
    </lineage>
</organism>
<dbReference type="FunFam" id="3.30.70.270:FF:000001">
    <property type="entry name" value="Diguanylate cyclase domain protein"/>
    <property type="match status" value="1"/>
</dbReference>
<gene>
    <name evidence="3" type="ORF">LCGC14_0566370</name>
</gene>
<accession>A0A0F9RKC3</accession>
<name>A0A0F9RKC3_9ZZZZ</name>
<dbReference type="AlphaFoldDB" id="A0A0F9RKC3"/>
<dbReference type="Pfam" id="PF00990">
    <property type="entry name" value="GGDEF"/>
    <property type="match status" value="1"/>
</dbReference>
<evidence type="ECO:0000313" key="3">
    <source>
        <dbReference type="EMBL" id="KKN57015.1"/>
    </source>
</evidence>
<dbReference type="GO" id="GO:0043709">
    <property type="term" value="P:cell adhesion involved in single-species biofilm formation"/>
    <property type="evidence" value="ECO:0007669"/>
    <property type="project" value="TreeGrafter"/>
</dbReference>
<dbReference type="InterPro" id="IPR000160">
    <property type="entry name" value="GGDEF_dom"/>
</dbReference>
<dbReference type="EMBL" id="LAZR01000823">
    <property type="protein sequence ID" value="KKN57015.1"/>
    <property type="molecule type" value="Genomic_DNA"/>
</dbReference>
<dbReference type="InterPro" id="IPR029787">
    <property type="entry name" value="Nucleotide_cyclase"/>
</dbReference>
<dbReference type="PANTHER" id="PTHR45138">
    <property type="entry name" value="REGULATORY COMPONENTS OF SENSORY TRANSDUCTION SYSTEM"/>
    <property type="match status" value="1"/>
</dbReference>
<feature type="transmembrane region" description="Helical" evidence="1">
    <location>
        <begin position="50"/>
        <end position="70"/>
    </location>
</feature>